<dbReference type="SMART" id="SM00702">
    <property type="entry name" value="P4Hc"/>
    <property type="match status" value="1"/>
</dbReference>
<keyword evidence="5" id="KW-0408">Iron</keyword>
<evidence type="ECO:0000256" key="1">
    <source>
        <dbReference type="ARBA" id="ARBA00001961"/>
    </source>
</evidence>
<evidence type="ECO:0000259" key="7">
    <source>
        <dbReference type="SMART" id="SM00702"/>
    </source>
</evidence>
<dbReference type="PANTHER" id="PTHR10869:SF246">
    <property type="entry name" value="TRANSMEMBRANE PROLYL 4-HYDROXYLASE"/>
    <property type="match status" value="1"/>
</dbReference>
<protein>
    <submittedName>
        <fullName evidence="8">Prolyl 4-hydroxylase alpha subunit</fullName>
    </submittedName>
</protein>
<comment type="cofactor">
    <cofactor evidence="1">
        <name>L-ascorbate</name>
        <dbReference type="ChEBI" id="CHEBI:38290"/>
    </cofactor>
</comment>
<dbReference type="InterPro" id="IPR045054">
    <property type="entry name" value="P4HA-like"/>
</dbReference>
<dbReference type="InterPro" id="IPR006620">
    <property type="entry name" value="Pro_4_hyd_alph"/>
</dbReference>
<sequence>MEFPRYLNYPDFIKAPDVANLCDLLGLSTGDVTKDYKTSHVYNRITKENVVDKHLRSSQKIEYRDQTIFDTLEKLFIAKLNKYAHQMKFILIRNDVEVVKYKEGDFFRAHQDYINFDSNQFKNYTFLFCLRRCEEGGETVLHIDKDEPTKLDTVCKHPGGLLLFKKDTIHEGLTVTKGEKVILKGNLICFHSVDDGIPEDYLIIKLTKSPKLFIIPINILEAHKETVYYTSYNFNKRLHPNDHIFHYTEDFLEEHEINFFYEKIMAPSKEKNLTILKKMDYIGFQVNNALMNFNKFVNSSDTDIFLCDMSVYYKLLHFSVTPEVIPCQMVYFETQEGSILVWFGIYDNIFVTCDYDVDSSSDNDDDDDDDNNDSSSDDDDHIFSPKKIKYHLHRKSKKVFPIEGKNLIPSRRWRGILENKNTKRHEEVRKYFIDNYSLKKIEDVATITATNKYDQLNEYILNIIEHVSSIDTGYDGDDRTFTWKNKRTYTYTKPASEELLFVEPSEPAIMTDEDIERLKNIAYEPIIQKLISHKQISKMDKTNMSESFCNETYYTTWDVVYKFGFVKLPQES</sequence>
<accession>A0A3G5AC61</accession>
<dbReference type="InterPro" id="IPR044862">
    <property type="entry name" value="Pro_4_hyd_alph_FE2OG_OXY"/>
</dbReference>
<dbReference type="EMBL" id="MK072418">
    <property type="protein sequence ID" value="AYV84732.1"/>
    <property type="molecule type" value="Genomic_DNA"/>
</dbReference>
<keyword evidence="2" id="KW-0479">Metal-binding</keyword>
<reference evidence="8" key="1">
    <citation type="submission" date="2018-10" db="EMBL/GenBank/DDBJ databases">
        <title>Hidden diversity of soil giant viruses.</title>
        <authorList>
            <person name="Schulz F."/>
            <person name="Alteio L."/>
            <person name="Goudeau D."/>
            <person name="Ryan E.M."/>
            <person name="Malmstrom R.R."/>
            <person name="Blanchard J."/>
            <person name="Woyke T."/>
        </authorList>
    </citation>
    <scope>NUCLEOTIDE SEQUENCE</scope>
    <source>
        <strain evidence="8">HYV1</strain>
    </source>
</reference>
<dbReference type="GO" id="GO:0031418">
    <property type="term" value="F:L-ascorbic acid binding"/>
    <property type="evidence" value="ECO:0007669"/>
    <property type="project" value="InterPro"/>
</dbReference>
<name>A0A3G5AC61_9VIRU</name>
<keyword evidence="3" id="KW-0223">Dioxygenase</keyword>
<feature type="domain" description="Prolyl 4-hydroxylase alpha subunit" evidence="7">
    <location>
        <begin position="4"/>
        <end position="188"/>
    </location>
</feature>
<evidence type="ECO:0000256" key="4">
    <source>
        <dbReference type="ARBA" id="ARBA00023002"/>
    </source>
</evidence>
<dbReference type="PANTHER" id="PTHR10869">
    <property type="entry name" value="PROLYL 4-HYDROXYLASE ALPHA SUBUNIT"/>
    <property type="match status" value="1"/>
</dbReference>
<evidence type="ECO:0000313" key="8">
    <source>
        <dbReference type="EMBL" id="AYV84732.1"/>
    </source>
</evidence>
<feature type="compositionally biased region" description="Acidic residues" evidence="6">
    <location>
        <begin position="360"/>
        <end position="380"/>
    </location>
</feature>
<proteinExistence type="predicted"/>
<gene>
    <name evidence="8" type="ORF">Hyperionvirus36_9</name>
</gene>
<evidence type="ECO:0000256" key="5">
    <source>
        <dbReference type="ARBA" id="ARBA00023004"/>
    </source>
</evidence>
<evidence type="ECO:0000256" key="3">
    <source>
        <dbReference type="ARBA" id="ARBA00022964"/>
    </source>
</evidence>
<dbReference type="Gene3D" id="2.60.120.620">
    <property type="entry name" value="q2cbj1_9rhob like domain"/>
    <property type="match status" value="1"/>
</dbReference>
<evidence type="ECO:0000256" key="6">
    <source>
        <dbReference type="SAM" id="MobiDB-lite"/>
    </source>
</evidence>
<keyword evidence="4" id="KW-0560">Oxidoreductase</keyword>
<dbReference type="GO" id="GO:0004656">
    <property type="term" value="F:procollagen-proline 4-dioxygenase activity"/>
    <property type="evidence" value="ECO:0007669"/>
    <property type="project" value="TreeGrafter"/>
</dbReference>
<dbReference type="Pfam" id="PF13640">
    <property type="entry name" value="2OG-FeII_Oxy_3"/>
    <property type="match status" value="1"/>
</dbReference>
<dbReference type="GO" id="GO:0005506">
    <property type="term" value="F:iron ion binding"/>
    <property type="evidence" value="ECO:0007669"/>
    <property type="project" value="InterPro"/>
</dbReference>
<feature type="region of interest" description="Disordered" evidence="6">
    <location>
        <begin position="360"/>
        <end position="382"/>
    </location>
</feature>
<evidence type="ECO:0000256" key="2">
    <source>
        <dbReference type="ARBA" id="ARBA00022723"/>
    </source>
</evidence>
<organism evidence="8">
    <name type="scientific">Hyperionvirus sp</name>
    <dbReference type="NCBI Taxonomy" id="2487770"/>
    <lineage>
        <taxon>Viruses</taxon>
        <taxon>Varidnaviria</taxon>
        <taxon>Bamfordvirae</taxon>
        <taxon>Nucleocytoviricota</taxon>
        <taxon>Megaviricetes</taxon>
        <taxon>Imitervirales</taxon>
        <taxon>Mimiviridae</taxon>
        <taxon>Klosneuvirinae</taxon>
    </lineage>
</organism>